<protein>
    <submittedName>
        <fullName evidence="7">ABC transporter ATP-binding protein</fullName>
    </submittedName>
</protein>
<dbReference type="GO" id="GO:0005524">
    <property type="term" value="F:ATP binding"/>
    <property type="evidence" value="ECO:0007669"/>
    <property type="project" value="UniProtKB-KW"/>
</dbReference>
<accession>A0A365TJ06</accession>
<feature type="domain" description="ABC transporter" evidence="6">
    <location>
        <begin position="4"/>
        <end position="235"/>
    </location>
</feature>
<organism evidence="7 8">
    <name type="scientific">Vreelandella sulfidaeris</name>
    <dbReference type="NCBI Taxonomy" id="115553"/>
    <lineage>
        <taxon>Bacteria</taxon>
        <taxon>Pseudomonadati</taxon>
        <taxon>Pseudomonadota</taxon>
        <taxon>Gammaproteobacteria</taxon>
        <taxon>Oceanospirillales</taxon>
        <taxon>Halomonadaceae</taxon>
        <taxon>Vreelandella</taxon>
    </lineage>
</organism>
<dbReference type="RefSeq" id="WP_113271000.1">
    <property type="nucleotide sequence ID" value="NZ_QNTU01000016.1"/>
</dbReference>
<dbReference type="InterPro" id="IPR017871">
    <property type="entry name" value="ABC_transporter-like_CS"/>
</dbReference>
<dbReference type="PROSITE" id="PS50893">
    <property type="entry name" value="ABC_TRANSPORTER_2"/>
    <property type="match status" value="1"/>
</dbReference>
<dbReference type="Proteomes" id="UP000252204">
    <property type="component" value="Unassembled WGS sequence"/>
</dbReference>
<evidence type="ECO:0000256" key="4">
    <source>
        <dbReference type="ARBA" id="ARBA00022967"/>
    </source>
</evidence>
<keyword evidence="4" id="KW-1278">Translocase</keyword>
<comment type="function">
    <text evidence="5">Part of the ABC transporter complex HmuTUV involved in hemin import. Responsible for energy coupling to the transport system.</text>
</comment>
<evidence type="ECO:0000256" key="5">
    <source>
        <dbReference type="ARBA" id="ARBA00037066"/>
    </source>
</evidence>
<dbReference type="GO" id="GO:0016887">
    <property type="term" value="F:ATP hydrolysis activity"/>
    <property type="evidence" value="ECO:0007669"/>
    <property type="project" value="InterPro"/>
</dbReference>
<keyword evidence="3 7" id="KW-0067">ATP-binding</keyword>
<dbReference type="InterPro" id="IPR027417">
    <property type="entry name" value="P-loop_NTPase"/>
</dbReference>
<dbReference type="SUPFAM" id="SSF52540">
    <property type="entry name" value="P-loop containing nucleoside triphosphate hydrolases"/>
    <property type="match status" value="1"/>
</dbReference>
<keyword evidence="8" id="KW-1185">Reference proteome</keyword>
<evidence type="ECO:0000313" key="8">
    <source>
        <dbReference type="Proteomes" id="UP000252204"/>
    </source>
</evidence>
<dbReference type="PANTHER" id="PTHR42794:SF1">
    <property type="entry name" value="HEMIN IMPORT ATP-BINDING PROTEIN HMUV"/>
    <property type="match status" value="1"/>
</dbReference>
<dbReference type="CDD" id="cd03214">
    <property type="entry name" value="ABC_Iron-Siderophores_B12_Hemin"/>
    <property type="match status" value="1"/>
</dbReference>
<dbReference type="SMART" id="SM00382">
    <property type="entry name" value="AAA"/>
    <property type="match status" value="1"/>
</dbReference>
<keyword evidence="2" id="KW-0547">Nucleotide-binding</keyword>
<evidence type="ECO:0000256" key="2">
    <source>
        <dbReference type="ARBA" id="ARBA00022741"/>
    </source>
</evidence>
<evidence type="ECO:0000259" key="6">
    <source>
        <dbReference type="PROSITE" id="PS50893"/>
    </source>
</evidence>
<dbReference type="Gene3D" id="3.40.50.300">
    <property type="entry name" value="P-loop containing nucleotide triphosphate hydrolases"/>
    <property type="match status" value="1"/>
</dbReference>
<dbReference type="EMBL" id="QNTU01000016">
    <property type="protein sequence ID" value="RBI65625.1"/>
    <property type="molecule type" value="Genomic_DNA"/>
</dbReference>
<keyword evidence="1" id="KW-0813">Transport</keyword>
<name>A0A365TJ06_9GAMM</name>
<dbReference type="AlphaFoldDB" id="A0A365TJ06"/>
<evidence type="ECO:0000313" key="7">
    <source>
        <dbReference type="EMBL" id="RBI65625.1"/>
    </source>
</evidence>
<dbReference type="Pfam" id="PF00005">
    <property type="entry name" value="ABC_tran"/>
    <property type="match status" value="1"/>
</dbReference>
<comment type="caution">
    <text evidence="7">The sequence shown here is derived from an EMBL/GenBank/DDBJ whole genome shotgun (WGS) entry which is preliminary data.</text>
</comment>
<dbReference type="PROSITE" id="PS00211">
    <property type="entry name" value="ABC_TRANSPORTER_1"/>
    <property type="match status" value="1"/>
</dbReference>
<reference evidence="8" key="1">
    <citation type="submission" date="2018-06" db="EMBL/GenBank/DDBJ databases">
        <title>Whole genome sequencing of four bacterial strains from South Shetland trench revealing bio-synthetic gene clusters.</title>
        <authorList>
            <person name="Abdel-Mageed W.M."/>
            <person name="Lehri B."/>
            <person name="Jarmusch S."/>
            <person name="Miranda K."/>
            <person name="Goodfellow M."/>
            <person name="Jaspars M."/>
            <person name="Karlyshev A.V."/>
        </authorList>
    </citation>
    <scope>NUCLEOTIDE SEQUENCE [LARGE SCALE GENOMIC DNA]</scope>
    <source>
        <strain evidence="8">SST4</strain>
    </source>
</reference>
<dbReference type="PANTHER" id="PTHR42794">
    <property type="entry name" value="HEMIN IMPORT ATP-BINDING PROTEIN HMUV"/>
    <property type="match status" value="1"/>
</dbReference>
<evidence type="ECO:0000256" key="3">
    <source>
        <dbReference type="ARBA" id="ARBA00022840"/>
    </source>
</evidence>
<proteinExistence type="predicted"/>
<dbReference type="InterPro" id="IPR003593">
    <property type="entry name" value="AAA+_ATPase"/>
</dbReference>
<gene>
    <name evidence="7" type="ORF">DQ400_17745</name>
</gene>
<dbReference type="OrthoDB" id="6461291at2"/>
<dbReference type="InterPro" id="IPR003439">
    <property type="entry name" value="ABC_transporter-like_ATP-bd"/>
</dbReference>
<sequence>MLTLHQAGLIATPAIAPLDGTVRPGELLAIVGPNGAGKSTLLSMLSGFRPAEQGELHLDGKRLSEWPIAELANRRALVAQQELPGFDWQTDELVRLGSNPANSLVAELLGDLDLTHLAKRSVHSLSGGERQRAMIARGACQLLSRGSPTAKDGGLLLLDEPTSALDIGQQQRLMRQLRNWAAQHRMAIVCVLHDLNLASTYADRVWLLHQGQRIDHGLPSQVLNPATIANIYAAELQRIEGLPLLALAP</sequence>
<evidence type="ECO:0000256" key="1">
    <source>
        <dbReference type="ARBA" id="ARBA00022448"/>
    </source>
</evidence>